<protein>
    <recommendedName>
        <fullName evidence="2">Methyltransferase type 11 domain-containing protein</fullName>
    </recommendedName>
</protein>
<name>X0TLD5_9ZZZZ</name>
<proteinExistence type="predicted"/>
<dbReference type="PANTHER" id="PTHR44068:SF11">
    <property type="entry name" value="GERANYL DIPHOSPHATE 2-C-METHYLTRANSFERASE"/>
    <property type="match status" value="1"/>
</dbReference>
<organism evidence="3">
    <name type="scientific">marine sediment metagenome</name>
    <dbReference type="NCBI Taxonomy" id="412755"/>
    <lineage>
        <taxon>unclassified sequences</taxon>
        <taxon>metagenomes</taxon>
        <taxon>ecological metagenomes</taxon>
    </lineage>
</organism>
<evidence type="ECO:0000313" key="3">
    <source>
        <dbReference type="EMBL" id="GAF88071.1"/>
    </source>
</evidence>
<keyword evidence="1" id="KW-0808">Transferase</keyword>
<gene>
    <name evidence="3" type="ORF">S01H1_22335</name>
</gene>
<evidence type="ECO:0000259" key="2">
    <source>
        <dbReference type="Pfam" id="PF08241"/>
    </source>
</evidence>
<dbReference type="Pfam" id="PF08241">
    <property type="entry name" value="Methyltransf_11"/>
    <property type="match status" value="1"/>
</dbReference>
<evidence type="ECO:0000256" key="1">
    <source>
        <dbReference type="ARBA" id="ARBA00022679"/>
    </source>
</evidence>
<dbReference type="EMBL" id="BARS01012585">
    <property type="protein sequence ID" value="GAF88071.1"/>
    <property type="molecule type" value="Genomic_DNA"/>
</dbReference>
<dbReference type="AlphaFoldDB" id="X0TLD5"/>
<accession>X0TLD5</accession>
<dbReference type="CDD" id="cd02440">
    <property type="entry name" value="AdoMet_MTases"/>
    <property type="match status" value="1"/>
</dbReference>
<dbReference type="SUPFAM" id="SSF53335">
    <property type="entry name" value="S-adenosyl-L-methionine-dependent methyltransferases"/>
    <property type="match status" value="1"/>
</dbReference>
<sequence length="168" mass="19581">IKVADAENLPFPDNTFDLVYSWGVIHHSPDTIRAFEEILRVARPGGKIKIMIYNRKSLITFYLYIKHGLLEFKPFRRISDILYHHVESPGTKAYTISEVRNILEKYPVNIKKISAGLRKAELKWIAPKYIRVLFYIIGFFRGFDRSGYFLTMDLEKTGEFKKTSEDAG</sequence>
<dbReference type="GO" id="GO:0008757">
    <property type="term" value="F:S-adenosylmethionine-dependent methyltransferase activity"/>
    <property type="evidence" value="ECO:0007669"/>
    <property type="project" value="InterPro"/>
</dbReference>
<dbReference type="InterPro" id="IPR029063">
    <property type="entry name" value="SAM-dependent_MTases_sf"/>
</dbReference>
<reference evidence="3" key="1">
    <citation type="journal article" date="2014" name="Front. Microbiol.">
        <title>High frequency of phylogenetically diverse reductive dehalogenase-homologous genes in deep subseafloor sedimentary metagenomes.</title>
        <authorList>
            <person name="Kawai M."/>
            <person name="Futagami T."/>
            <person name="Toyoda A."/>
            <person name="Takaki Y."/>
            <person name="Nishi S."/>
            <person name="Hori S."/>
            <person name="Arai W."/>
            <person name="Tsubouchi T."/>
            <person name="Morono Y."/>
            <person name="Uchiyama I."/>
            <person name="Ito T."/>
            <person name="Fujiyama A."/>
            <person name="Inagaki F."/>
            <person name="Takami H."/>
        </authorList>
    </citation>
    <scope>NUCLEOTIDE SEQUENCE</scope>
    <source>
        <strain evidence="3">Expedition CK06-06</strain>
    </source>
</reference>
<feature type="domain" description="Methyltransferase type 11" evidence="2">
    <location>
        <begin position="2"/>
        <end position="48"/>
    </location>
</feature>
<comment type="caution">
    <text evidence="3">The sequence shown here is derived from an EMBL/GenBank/DDBJ whole genome shotgun (WGS) entry which is preliminary data.</text>
</comment>
<dbReference type="PANTHER" id="PTHR44068">
    <property type="entry name" value="ZGC:194242"/>
    <property type="match status" value="1"/>
</dbReference>
<dbReference type="Gene3D" id="3.40.50.150">
    <property type="entry name" value="Vaccinia Virus protein VP39"/>
    <property type="match status" value="1"/>
</dbReference>
<feature type="non-terminal residue" evidence="3">
    <location>
        <position position="1"/>
    </location>
</feature>
<dbReference type="InterPro" id="IPR013216">
    <property type="entry name" value="Methyltransf_11"/>
</dbReference>
<dbReference type="InterPro" id="IPR050447">
    <property type="entry name" value="Erg6_SMT_methyltransf"/>
</dbReference>